<name>A0A4P8PKV3_9VIRU</name>
<dbReference type="Proteomes" id="UP000322901">
    <property type="component" value="Segment"/>
</dbReference>
<organism evidence="1">
    <name type="scientific">Blackfly microvirus SF02</name>
    <dbReference type="NCBI Taxonomy" id="2576452"/>
    <lineage>
        <taxon>Viruses</taxon>
        <taxon>Monodnaviria</taxon>
        <taxon>Sangervirae</taxon>
        <taxon>Phixviricota</taxon>
        <taxon>Malgrandaviricetes</taxon>
        <taxon>Petitvirales</taxon>
        <taxon>Microviridae</taxon>
        <taxon>Microvirus</taxon>
    </lineage>
</organism>
<proteinExistence type="predicted"/>
<dbReference type="Pfam" id="PF20577">
    <property type="entry name" value="Phage_ORF5"/>
    <property type="match status" value="1"/>
</dbReference>
<protein>
    <submittedName>
        <fullName evidence="1">Nonstructural protein</fullName>
    </submittedName>
</protein>
<evidence type="ECO:0000313" key="1">
    <source>
        <dbReference type="EMBL" id="QCQ85097.1"/>
    </source>
</evidence>
<reference evidence="1" key="1">
    <citation type="submission" date="2018-12" db="EMBL/GenBank/DDBJ databases">
        <title>Singled stranded DNA viruses identified in blackflies (Austrosimulium ungulatum) sampled in New Zealand.</title>
        <authorList>
            <person name="Kraberger S."/>
            <person name="Fontenele R.S."/>
            <person name="Schmidlin K."/>
            <person name="Walters M."/>
            <person name="Varsani A."/>
        </authorList>
    </citation>
    <scope>NUCLEOTIDE SEQUENCE [LARGE SCALE GENOMIC DNA]</scope>
    <source>
        <strain evidence="1">184</strain>
    </source>
</reference>
<accession>A0A4P8PKV3</accession>
<dbReference type="EMBL" id="MK249224">
    <property type="protein sequence ID" value="QCQ85097.1"/>
    <property type="molecule type" value="Genomic_DNA"/>
</dbReference>
<sequence length="84" mass="9430">MKIYTINDSKASFYMQPFYARQNGEAIRTFAQAVNDTSNPNNLMARSPADYSLYEIGEFDELTGQITPVNPVSLGNGVDFKEQK</sequence>
<dbReference type="InterPro" id="IPR046781">
    <property type="entry name" value="Phage_ORF5"/>
</dbReference>